<accession>A0A9E5JWF6</accession>
<dbReference type="SUPFAM" id="SSF53067">
    <property type="entry name" value="Actin-like ATPase domain"/>
    <property type="match status" value="1"/>
</dbReference>
<sequence length="398" mass="45193">MPDDHFAQTTGSSTFSLDILLRQLQTGWQWWLSQLQQMLPANATTWFHANQPRLLIEFERGQLTCRFQRTVQDKTKDSSSLKADRQIFTLNTDEVTAAQLDDIRSKLAEAVSDSRTHGITSVVCLAANQALVKTLRLPLATVDNLRDVLGFEMDRFTPFRSEQVYYDYCITSREPVKQTLTLQLAVIPRATLAPVFAVLDQLNLHPDQVGLRCNSIEQVEFNFITDRSEKMKKDSRYRWRLAGIAMLLLSAIIVLPLWHLHQLSADLRAEIDGVKQEALDASALLRIQQTLEQQLRDVITIKNQQVAIVDILRELTSIVPMDTWITRLEFNRDQLKLHGESGNASKLIEILDNSPLFTDVSFYSPVTSNPRTGKQRFVITVAEVKVTLTSTEGGRAIE</sequence>
<evidence type="ECO:0000313" key="3">
    <source>
        <dbReference type="Proteomes" id="UP000787472"/>
    </source>
</evidence>
<keyword evidence="3" id="KW-1185">Reference proteome</keyword>
<organism evidence="2 3">
    <name type="scientific">Pseudomaricurvus hydrocarbonicus</name>
    <dbReference type="NCBI Taxonomy" id="1470433"/>
    <lineage>
        <taxon>Bacteria</taxon>
        <taxon>Pseudomonadati</taxon>
        <taxon>Pseudomonadota</taxon>
        <taxon>Gammaproteobacteria</taxon>
        <taxon>Cellvibrionales</taxon>
        <taxon>Cellvibrionaceae</taxon>
        <taxon>Pseudomaricurvus</taxon>
    </lineage>
</organism>
<protein>
    <submittedName>
        <fullName evidence="2">PilN domain-containing protein</fullName>
    </submittedName>
</protein>
<dbReference type="InterPro" id="IPR043129">
    <property type="entry name" value="ATPase_NBD"/>
</dbReference>
<dbReference type="RefSeq" id="WP_167185309.1">
    <property type="nucleotide sequence ID" value="NZ_JAAONZ010000005.1"/>
</dbReference>
<dbReference type="EMBL" id="JAAONZ010000005">
    <property type="protein sequence ID" value="NHO65775.1"/>
    <property type="molecule type" value="Genomic_DNA"/>
</dbReference>
<reference evidence="2" key="1">
    <citation type="submission" date="2020-03" db="EMBL/GenBank/DDBJ databases">
        <authorList>
            <person name="Guo F."/>
        </authorList>
    </citation>
    <scope>NUCLEOTIDE SEQUENCE</scope>
    <source>
        <strain evidence="2">JCM 30134</strain>
    </source>
</reference>
<dbReference type="Pfam" id="PF05137">
    <property type="entry name" value="PilN"/>
    <property type="match status" value="1"/>
</dbReference>
<keyword evidence="1" id="KW-1133">Transmembrane helix</keyword>
<dbReference type="PANTHER" id="PTHR40278">
    <property type="entry name" value="DNA UTILIZATION PROTEIN HOFN"/>
    <property type="match status" value="1"/>
</dbReference>
<name>A0A9E5JWF6_9GAMM</name>
<dbReference type="InterPro" id="IPR052534">
    <property type="entry name" value="Extracell_DNA_Util/SecSys_Comp"/>
</dbReference>
<keyword evidence="1" id="KW-0472">Membrane</keyword>
<keyword evidence="1" id="KW-0812">Transmembrane</keyword>
<dbReference type="PANTHER" id="PTHR40278:SF1">
    <property type="entry name" value="DNA UTILIZATION PROTEIN HOFN"/>
    <property type="match status" value="1"/>
</dbReference>
<evidence type="ECO:0000256" key="1">
    <source>
        <dbReference type="SAM" id="Phobius"/>
    </source>
</evidence>
<dbReference type="AlphaFoldDB" id="A0A9E5JWF6"/>
<feature type="transmembrane region" description="Helical" evidence="1">
    <location>
        <begin position="237"/>
        <end position="258"/>
    </location>
</feature>
<gene>
    <name evidence="2" type="ORF">G8770_09500</name>
</gene>
<dbReference type="Gene3D" id="3.30.420.40">
    <property type="match status" value="1"/>
</dbReference>
<dbReference type="InterPro" id="IPR007813">
    <property type="entry name" value="PilN"/>
</dbReference>
<dbReference type="Gene3D" id="3.30.1490.300">
    <property type="match status" value="1"/>
</dbReference>
<dbReference type="Proteomes" id="UP000787472">
    <property type="component" value="Unassembled WGS sequence"/>
</dbReference>
<comment type="caution">
    <text evidence="2">The sequence shown here is derived from an EMBL/GenBank/DDBJ whole genome shotgun (WGS) entry which is preliminary data.</text>
</comment>
<proteinExistence type="predicted"/>
<evidence type="ECO:0000313" key="2">
    <source>
        <dbReference type="EMBL" id="NHO65775.1"/>
    </source>
</evidence>